<dbReference type="PANTHER" id="PTHR22916:SF3">
    <property type="entry name" value="UDP-GLCNAC:BETAGAL BETA-1,3-N-ACETYLGLUCOSAMINYLTRANSFERASE-LIKE PROTEIN 1"/>
    <property type="match status" value="1"/>
</dbReference>
<proteinExistence type="predicted"/>
<dbReference type="SUPFAM" id="SSF53448">
    <property type="entry name" value="Nucleotide-diphospho-sugar transferases"/>
    <property type="match status" value="1"/>
</dbReference>
<dbReference type="Gene3D" id="3.90.550.10">
    <property type="entry name" value="Spore Coat Polysaccharide Biosynthesis Protein SpsA, Chain A"/>
    <property type="match status" value="1"/>
</dbReference>
<keyword evidence="2" id="KW-0328">Glycosyltransferase</keyword>
<feature type="domain" description="Glycosyltransferase 2-like" evidence="1">
    <location>
        <begin position="8"/>
        <end position="157"/>
    </location>
</feature>
<name>A0A5J4PKD1_9ZZZZ</name>
<dbReference type="EC" id="2.4.1.305" evidence="2"/>
<dbReference type="PANTHER" id="PTHR22916">
    <property type="entry name" value="GLYCOSYLTRANSFERASE"/>
    <property type="match status" value="1"/>
</dbReference>
<protein>
    <submittedName>
        <fullName evidence="2">UDP-Glc:alpha-D-GlcNAc-diphosphoundecaprenol beta-1 3-glucosyltransferase</fullName>
        <ecNumber evidence="2">2.4.1.305</ecNumber>
    </submittedName>
</protein>
<gene>
    <name evidence="2" type="ORF">EZS27_039147</name>
</gene>
<evidence type="ECO:0000313" key="2">
    <source>
        <dbReference type="EMBL" id="KAA6309338.1"/>
    </source>
</evidence>
<sequence length="165" mass="19260">MNTNIKVSAIIITHNRCTQLNRAIQSVLYQTYKNIECIVVDDASTDGTREYCSRLDNIIYVRIESSESKGGNYARNIGIKKAQGKYVAFLDDDDQWLPEKITKQVEFLNTNYSIGLVYCGRILHTITQNNETNRLLYPDRRNKRNIKRRILYTMQKNVLFSNRMP</sequence>
<organism evidence="2">
    <name type="scientific">termite gut metagenome</name>
    <dbReference type="NCBI Taxonomy" id="433724"/>
    <lineage>
        <taxon>unclassified sequences</taxon>
        <taxon>metagenomes</taxon>
        <taxon>organismal metagenomes</taxon>
    </lineage>
</organism>
<dbReference type="AlphaFoldDB" id="A0A5J4PKD1"/>
<dbReference type="GO" id="GO:0016758">
    <property type="term" value="F:hexosyltransferase activity"/>
    <property type="evidence" value="ECO:0007669"/>
    <property type="project" value="UniProtKB-ARBA"/>
</dbReference>
<dbReference type="CDD" id="cd00761">
    <property type="entry name" value="Glyco_tranf_GTA_type"/>
    <property type="match status" value="1"/>
</dbReference>
<comment type="caution">
    <text evidence="2">The sequence shown here is derived from an EMBL/GenBank/DDBJ whole genome shotgun (WGS) entry which is preliminary data.</text>
</comment>
<dbReference type="InterPro" id="IPR029044">
    <property type="entry name" value="Nucleotide-diphossugar_trans"/>
</dbReference>
<accession>A0A5J4PKD1</accession>
<reference evidence="2" key="1">
    <citation type="submission" date="2019-03" db="EMBL/GenBank/DDBJ databases">
        <title>Single cell metagenomics reveals metabolic interactions within the superorganism composed of flagellate Streblomastix strix and complex community of Bacteroidetes bacteria on its surface.</title>
        <authorList>
            <person name="Treitli S.C."/>
            <person name="Kolisko M."/>
            <person name="Husnik F."/>
            <person name="Keeling P."/>
            <person name="Hampl V."/>
        </authorList>
    </citation>
    <scope>NUCLEOTIDE SEQUENCE</scope>
    <source>
        <strain evidence="2">STM</strain>
    </source>
</reference>
<dbReference type="Pfam" id="PF00535">
    <property type="entry name" value="Glycos_transf_2"/>
    <property type="match status" value="1"/>
</dbReference>
<dbReference type="InterPro" id="IPR001173">
    <property type="entry name" value="Glyco_trans_2-like"/>
</dbReference>
<evidence type="ECO:0000259" key="1">
    <source>
        <dbReference type="Pfam" id="PF00535"/>
    </source>
</evidence>
<dbReference type="EMBL" id="SNRY01007995">
    <property type="protein sequence ID" value="KAA6309338.1"/>
    <property type="molecule type" value="Genomic_DNA"/>
</dbReference>
<keyword evidence="2" id="KW-0808">Transferase</keyword>